<dbReference type="EMBL" id="LAZR01033442">
    <property type="protein sequence ID" value="KKL48061.1"/>
    <property type="molecule type" value="Genomic_DNA"/>
</dbReference>
<reference evidence="1" key="1">
    <citation type="journal article" date="2015" name="Nature">
        <title>Complex archaea that bridge the gap between prokaryotes and eukaryotes.</title>
        <authorList>
            <person name="Spang A."/>
            <person name="Saw J.H."/>
            <person name="Jorgensen S.L."/>
            <person name="Zaremba-Niedzwiedzka K."/>
            <person name="Martijn J."/>
            <person name="Lind A.E."/>
            <person name="van Eijk R."/>
            <person name="Schleper C."/>
            <person name="Guy L."/>
            <person name="Ettema T.J."/>
        </authorList>
    </citation>
    <scope>NUCLEOTIDE SEQUENCE</scope>
</reference>
<feature type="non-terminal residue" evidence="1">
    <location>
        <position position="563"/>
    </location>
</feature>
<evidence type="ECO:0000313" key="1">
    <source>
        <dbReference type="EMBL" id="KKL48061.1"/>
    </source>
</evidence>
<sequence length="563" mass="63560">SEAIRLKRGSYVDVFLHELGHHLHVTLFPRVGKPTKTRLATFKDFPPAWTPELIAMGKALYGDKQPVGGYRSEGWAEVVRLLLADPGGLKRAAPTVYADLVPRLVQHHPSVWAALMEARVRILNAIELGRVDPIDKFIAHERAPGGFSWRNLYDDIRSRLFDRYQRLVTFKQDLGLEDVPAHLDPHIAALRATGHVSGELKLMMERGTFDPADPTRAPTGPGLVEILTPVRRDLRLWQNYMVARRTIEKRGQGFAVMPEDPRMPKQASTKNLENFIRRTEKLHPQWGDYFKKRGPQVVVKREPDGTAVMGPSEDPKSVAAEFRQFNRWMIQEYAVHYGLLSPGSAQIIVDRNLEYITFRHKKVEDALMKKYGIKAGARGGFVSMTSGVTRFREGLGEQLFPPLESFMVSMQGIVSRAQLNNVAQKIVAFAAQPGGGRWIDTIRRPMDATKLAGTEIGREIYRQLGIGLTPKGELVVPDYLKDLDEGAFEELVMALEGLQGKTFWKEGNRTDRDNREFWVMRGGKPIFYETKDARLFDVLEGLGGPAPASGLMRVFRFPGRMLR</sequence>
<gene>
    <name evidence="1" type="ORF">LCGC14_2329300</name>
</gene>
<proteinExistence type="predicted"/>
<organism evidence="1">
    <name type="scientific">marine sediment metagenome</name>
    <dbReference type="NCBI Taxonomy" id="412755"/>
    <lineage>
        <taxon>unclassified sequences</taxon>
        <taxon>metagenomes</taxon>
        <taxon>ecological metagenomes</taxon>
    </lineage>
</organism>
<protein>
    <recommendedName>
        <fullName evidence="2">Large polyvalent protein associated domain-containing protein</fullName>
    </recommendedName>
</protein>
<dbReference type="AlphaFoldDB" id="A0A0F9D2W1"/>
<name>A0A0F9D2W1_9ZZZZ</name>
<comment type="caution">
    <text evidence="1">The sequence shown here is derived from an EMBL/GenBank/DDBJ whole genome shotgun (WGS) entry which is preliminary data.</text>
</comment>
<evidence type="ECO:0008006" key="2">
    <source>
        <dbReference type="Google" id="ProtNLM"/>
    </source>
</evidence>
<feature type="non-terminal residue" evidence="1">
    <location>
        <position position="1"/>
    </location>
</feature>
<accession>A0A0F9D2W1</accession>